<dbReference type="PANTHER" id="PTHR17695">
    <property type="entry name" value="SMALL SUBUNIT PROCESSOME COMPONENT 20 HOMOLOG"/>
    <property type="match status" value="1"/>
</dbReference>
<dbReference type="InterPro" id="IPR057525">
    <property type="entry name" value="UTP20_C"/>
</dbReference>
<dbReference type="Pfam" id="PF20416">
    <property type="entry name" value="UTP20"/>
    <property type="match status" value="1"/>
</dbReference>
<dbReference type="Gene3D" id="1.25.10.10">
    <property type="entry name" value="Leucine-rich Repeat Variant"/>
    <property type="match status" value="3"/>
</dbReference>
<dbReference type="InterPro" id="IPR011989">
    <property type="entry name" value="ARM-like"/>
</dbReference>
<dbReference type="GO" id="GO:0032040">
    <property type="term" value="C:small-subunit processome"/>
    <property type="evidence" value="ECO:0007669"/>
    <property type="project" value="TreeGrafter"/>
</dbReference>
<evidence type="ECO:0000313" key="6">
    <source>
        <dbReference type="Proteomes" id="UP000030746"/>
    </source>
</evidence>
<dbReference type="GO" id="GO:0030686">
    <property type="term" value="C:90S preribosome"/>
    <property type="evidence" value="ECO:0007669"/>
    <property type="project" value="TreeGrafter"/>
</dbReference>
<feature type="domain" description="U3 small nucleolar RNA-associated protein 20 C-terminal" evidence="4">
    <location>
        <begin position="2329"/>
        <end position="2690"/>
    </location>
</feature>
<accession>V3ZKA9</accession>
<dbReference type="HOGENOM" id="CLU_000327_0_1_1"/>
<feature type="region of interest" description="Disordered" evidence="1">
    <location>
        <begin position="2673"/>
        <end position="2711"/>
    </location>
</feature>
<sequence>MSKDTDHFRFEGFNKQLVKIDVDVTHKIKYVGDKEKTDETFFFAGVCNRIGVDSTTEFYNFRCEIANSFKSYEELIYNKDLIVKALIKHLQVPNTLALESLLHLVVELSRDLQADFCEYFDEFFNTLTQILTSFSQDTKALENVFTTFAYLFKYLWRYFIKDLQKIWRPYSTLLYNNQKDFIKHMASASIAFLLRKVKNRNKLLDFLFNDLKEHPELVQGIGMTLFQIVKGVDNRFHHISQEIFPIVFYKLGQWNPDNNKFKAALNLVEKCIKIFVKECLSFTTVKYCDTMWNSLLESIKQVYIVCKEASEEKFNKICKQLNRNLKMFQIMLQYRNGAFIVDFYTPITEIIGSLCSEPIVEEAVTVTILSVVETYLMVSQYQHLHQPLSIRSILHNIFTNFTFQQLSQHLPTLLKLKIFDAEILPHLLQYISSHYVGGNHDDQILMVKTMVDIILQKSVIHIEDGSHLHTLKFFYLYERCKQLKGCKMDSVCKVMLNELKNPDCGTVQKWSYFICLQSLLSSNVELMKICCDLWHSSFSSIKNTSNVKGKDSLYFLLYQVVICMTLLKVKDEHNLCTYVKWNDVLQLLKYNEENVIVLRIVDIYLSQAVHIKPELLTQKLQLEILDIIYCNLSHWSRKVRILTTHILSLFPISQSTNQQDEEIVNIFEICWNAETIIPTLHSYRDRLVYLQKLDYNHIKQSLTHTALEKVPVLYLIGNLFCNLALMWEKVKTLIATHAQGLEVDIFWEQFCSHLQKTADKFVKGDKEVAMETEDDDEEYLDIVFNDQIVFSRNEDRSPDFVSFRMQLWKSMTLFPEVCQNKLIDVGRFLSDFIKDEYVPLDFENMKENIQHTKSDSTEEEEEDDEEEDSEKDPEKEETIRNVVKMSQLNKNKCLVVHLQLMSCISKPKKMKGYNELLMIYLKLLQNHDPEIQKEAFNCIATFQFPYVNPYRENLQNIINNAMFKEELLKFGLDEDTSIIKPEHRENLIPLLLRILFGKMLSKAKKDGSGKIKDSVRKDMILRFVSDCKDNELRYFLQLLFSPVLCFTGENAIEVIQNIKTSLDLTKVIPLQITKGILNMIDTVIKNLKTSLEFYIGDLLSILVGLYNYMNTILDMCTEVKYSVLNDVRTCRNVSLTRLIQVFDNFFEYDYTASQIDVVFQVLVWPKMKQVSTDTQDHIPQILSLFNVWSKYPSYYPLLKKEHLEIKRTPMSEIFTLLNKENLLRKKGEYIMKIICNLLNIDLSTDNVDDIQDDEMSDSDSDEEMIIDSQDKDDEEKNGIELLLPYISDILKYLQTTIHSQISLSTKQHGHIELQILSRISDYTNDKEQCEKLCSLLLSFFNKKSKYTPEYEEKLLNCTKKLLGIVESPAKFLRPLSALFCVLCDRNSRKVLCQTFEIVADDKISDIVVKLNSWNPSRTDEPDYDKRLKAFSVFNSMIVQSSTLNADNILPVLYNCIYYINQEDDMSLRESAVNCIEIVIKQMSKLEIGIKDNLFQVIIKNLLITKIQQGINNKTDVVHNKYVHLWSILVDEYPTLSICEGLDELKTLGFFDGIGHVQMQKRAIAIRSLKKYLESHTPNSGLLNSYFLPIVSRFVTDEWYGKQNDLVDSAIETLGSIIKLLPWSVYYQQLKRFLQLLATKLSQQKLLVRVISALLNSFHFDLSKSTFKLPKKPVFDRRKKFKGKYKGKEEVKNEEEEEEEEDEFTLPVDTSVKKGQMEACSEELATKIHETLVHETIPWLHKLITQKAKSEGQHRLVRSAFARDDEILRVPLALALVRLLQMLPHKILELKLPGVILRICLFLKSRAKEIRENARSTLSKICVVLGPKYFPFILKQMKSVLVKGYQVHILCYSVHTLLVHMVTKLKPGDLDSSLRLLSDIFIEEMFGKVAEEKEVEAITNQMIEAKNKKGPEAYFLISQYIKASSLTQLLQPFKEKAQTTSSYKTAQKVSEVLQRISMGLLLNNEIDMKTLLIFIHSITEENLHLTYKQSEKKAEDTSEIQESRRPESCLLLPPSVPHGITKPKIHKNANIHIIVEFGLSILVNCLKKLDHNNKEHLEMLDPFVNIISQSLFSTHILINTYSLRCLTYLLHFNLPTLKLTITKIANGMFILLKNYASAGAARGKNTELVNVCFKAVTVLVRDVPYYKIDDDQLHVLLSFCEEDVLDYNRQSTAFTLLKAILSRKINIDELHELMNKIKEMSITSDIGNTRVQSRQLFLQYMLDYPLGKQIIKFVEYFIAQLQYDREMGRESALEMVASIITKFPKKFVNEHCQLIFISISAVLVNDESEKCRKLTALCLKILIKEVNEKNRNEMFSLCITWLKDKKVSHKSLAAQLIGLFVEVEKEDFNQRLPTILSLISQQLKSNTSIKQGISDDDIKETDSYIYKLLNTLVKILQILPDIVKEDQWQSEFNSIWESVESYLEYPHHWVRLVSCQLFGVLFSCWTPEDLASMIDKQSGDSYITLDTENKIINLLWFFVDNKCCVYIIINLVCLFCNLMRSEYLDDDLLNQIIKNQLYIGKILKYINTEEMSAQKNDDDDDDSGNDEPELTLKWLHVKMIHEANEEIANKFSKDTFKRVGVLKWIGGMISTVTSQQLSVILPVIMPLLHRESTIGSDEELKKLADEILDMIKKKVPIEQFSRVFSFVNNKRTDRRLERKRKRAVQMITNPAQATAKKIQDNVQRKLAKRKHTSVSRYNTLKQPSKAKKFKRK</sequence>
<feature type="compositionally biased region" description="Acidic residues" evidence="1">
    <location>
        <begin position="857"/>
        <end position="871"/>
    </location>
</feature>
<dbReference type="Pfam" id="PF23099">
    <property type="entry name" value="UTP20_C"/>
    <property type="match status" value="1"/>
</dbReference>
<dbReference type="InterPro" id="IPR016024">
    <property type="entry name" value="ARM-type_fold"/>
</dbReference>
<dbReference type="Pfam" id="PF07539">
    <property type="entry name" value="UTP20_N"/>
    <property type="match status" value="1"/>
</dbReference>
<dbReference type="EMBL" id="KB202199">
    <property type="protein sequence ID" value="ESO91748.1"/>
    <property type="molecule type" value="Genomic_DNA"/>
</dbReference>
<dbReference type="SUPFAM" id="SSF48371">
    <property type="entry name" value="ARM repeat"/>
    <property type="match status" value="4"/>
</dbReference>
<keyword evidence="6" id="KW-1185">Reference proteome</keyword>
<evidence type="ECO:0000256" key="1">
    <source>
        <dbReference type="SAM" id="MobiDB-lite"/>
    </source>
</evidence>
<name>V3ZKA9_LOTGI</name>
<dbReference type="Proteomes" id="UP000030746">
    <property type="component" value="Unassembled WGS sequence"/>
</dbReference>
<evidence type="ECO:0000313" key="5">
    <source>
        <dbReference type="EMBL" id="ESO91748.1"/>
    </source>
</evidence>
<feature type="domain" description="U3 small nucleolar RNA-associated protein 20" evidence="3">
    <location>
        <begin position="1762"/>
        <end position="1977"/>
    </location>
</feature>
<organism evidence="5 6">
    <name type="scientific">Lottia gigantea</name>
    <name type="common">Giant owl limpet</name>
    <dbReference type="NCBI Taxonomy" id="225164"/>
    <lineage>
        <taxon>Eukaryota</taxon>
        <taxon>Metazoa</taxon>
        <taxon>Spiralia</taxon>
        <taxon>Lophotrochozoa</taxon>
        <taxon>Mollusca</taxon>
        <taxon>Gastropoda</taxon>
        <taxon>Patellogastropoda</taxon>
        <taxon>Lottioidea</taxon>
        <taxon>Lottiidae</taxon>
        <taxon>Lottia</taxon>
    </lineage>
</organism>
<dbReference type="InterPro" id="IPR046523">
    <property type="entry name" value="UTP20_dom"/>
</dbReference>
<feature type="domain" description="U3 small nucleolar RNA-associated protein 20 N-terminal" evidence="2">
    <location>
        <begin position="893"/>
        <end position="1513"/>
    </location>
</feature>
<dbReference type="InterPro" id="IPR052575">
    <property type="entry name" value="SSU_processome_comp_20"/>
</dbReference>
<evidence type="ECO:0000259" key="3">
    <source>
        <dbReference type="Pfam" id="PF20416"/>
    </source>
</evidence>
<dbReference type="STRING" id="225164.V3ZKA9"/>
<dbReference type="GeneID" id="20249233"/>
<dbReference type="OrthoDB" id="360653at2759"/>
<reference evidence="5 6" key="1">
    <citation type="journal article" date="2013" name="Nature">
        <title>Insights into bilaterian evolution from three spiralian genomes.</title>
        <authorList>
            <person name="Simakov O."/>
            <person name="Marletaz F."/>
            <person name="Cho S.J."/>
            <person name="Edsinger-Gonzales E."/>
            <person name="Havlak P."/>
            <person name="Hellsten U."/>
            <person name="Kuo D.H."/>
            <person name="Larsson T."/>
            <person name="Lv J."/>
            <person name="Arendt D."/>
            <person name="Savage R."/>
            <person name="Osoegawa K."/>
            <person name="de Jong P."/>
            <person name="Grimwood J."/>
            <person name="Chapman J.A."/>
            <person name="Shapiro H."/>
            <person name="Aerts A."/>
            <person name="Otillar R.P."/>
            <person name="Terry A.Y."/>
            <person name="Boore J.L."/>
            <person name="Grigoriev I.V."/>
            <person name="Lindberg D.R."/>
            <person name="Seaver E.C."/>
            <person name="Weisblat D.A."/>
            <person name="Putnam N.H."/>
            <person name="Rokhsar D.S."/>
        </authorList>
    </citation>
    <scope>NUCLEOTIDE SEQUENCE [LARGE SCALE GENOMIC DNA]</scope>
</reference>
<dbReference type="KEGG" id="lgi:LOTGIDRAFT_233343"/>
<gene>
    <name evidence="5" type="ORF">LOTGIDRAFT_233343</name>
</gene>
<feature type="region of interest" description="Disordered" evidence="1">
    <location>
        <begin position="848"/>
        <end position="877"/>
    </location>
</feature>
<proteinExistence type="predicted"/>
<dbReference type="PANTHER" id="PTHR17695:SF11">
    <property type="entry name" value="SMALL SUBUNIT PROCESSOME COMPONENT 20 HOMOLOG"/>
    <property type="match status" value="1"/>
</dbReference>
<dbReference type="OMA" id="EGLMAMF"/>
<dbReference type="CTD" id="20249233"/>
<evidence type="ECO:0000259" key="4">
    <source>
        <dbReference type="Pfam" id="PF23099"/>
    </source>
</evidence>
<protein>
    <submittedName>
        <fullName evidence="5">Uncharacterized protein</fullName>
    </submittedName>
</protein>
<evidence type="ECO:0000259" key="2">
    <source>
        <dbReference type="Pfam" id="PF07539"/>
    </source>
</evidence>
<dbReference type="RefSeq" id="XP_009057422.1">
    <property type="nucleotide sequence ID" value="XM_009059174.1"/>
</dbReference>
<dbReference type="InterPro" id="IPR011430">
    <property type="entry name" value="UTP20_N"/>
</dbReference>